<sequence length="48" mass="5547">MQEPQNDTVMNFGPNLFGGQGASRPTLPLMMPMLRMMPWKIRRVSLNR</sequence>
<organism evidence="1">
    <name type="scientific">Pseudomonas aeruginosa</name>
    <dbReference type="NCBI Taxonomy" id="287"/>
    <lineage>
        <taxon>Bacteria</taxon>
        <taxon>Pseudomonadati</taxon>
        <taxon>Pseudomonadota</taxon>
        <taxon>Gammaproteobacteria</taxon>
        <taxon>Pseudomonadales</taxon>
        <taxon>Pseudomonadaceae</taxon>
        <taxon>Pseudomonas</taxon>
    </lineage>
</organism>
<accession>A0A6C0L5R2</accession>
<evidence type="ECO:0000313" key="1">
    <source>
        <dbReference type="EMBL" id="QHU24570.1"/>
    </source>
</evidence>
<geneLocation type="plasmid" evidence="1">
    <name>pNK546b</name>
</geneLocation>
<keyword evidence="1" id="KW-0614">Plasmid</keyword>
<name>A0A6C0L5R2_PSEAI</name>
<proteinExistence type="predicted"/>
<dbReference type="AlphaFoldDB" id="A0A6C0L5R2"/>
<reference evidence="1" key="1">
    <citation type="submission" date="2019-10" db="EMBL/GenBank/DDBJ databases">
        <title>Extensively Drug-Resistant Pseudomonas aeruginosa ST664 clone carrying KPC-2-encoding megaplasmid in a burn clinic.</title>
        <authorList>
            <person name="Li Z."/>
            <person name="Cai Z."/>
            <person name="Cai Z."/>
            <person name="Zhang Y."/>
            <person name="Fu T."/>
            <person name="Jin Y."/>
            <person name="Cheng Z."/>
            <person name="Jin S."/>
            <person name="Wu W."/>
            <person name="Yang L."/>
            <person name="Bai F."/>
        </authorList>
    </citation>
    <scope>NUCLEOTIDE SEQUENCE</scope>
    <source>
        <strain evidence="1">NK546</strain>
        <plasmid evidence="1">pNK546b</plasmid>
    </source>
</reference>
<protein>
    <submittedName>
        <fullName evidence="1">Uncharacterized protein</fullName>
    </submittedName>
</protein>
<dbReference type="EMBL" id="MN583270">
    <property type="protein sequence ID" value="QHU24570.1"/>
    <property type="molecule type" value="Genomic_DNA"/>
</dbReference>